<dbReference type="InterPro" id="IPR029069">
    <property type="entry name" value="HotDog_dom_sf"/>
</dbReference>
<feature type="compositionally biased region" description="Polar residues" evidence="1">
    <location>
        <begin position="256"/>
        <end position="267"/>
    </location>
</feature>
<organism evidence="4 5">
    <name type="scientific">Elaphomyces granulatus</name>
    <dbReference type="NCBI Taxonomy" id="519963"/>
    <lineage>
        <taxon>Eukaryota</taxon>
        <taxon>Fungi</taxon>
        <taxon>Dikarya</taxon>
        <taxon>Ascomycota</taxon>
        <taxon>Pezizomycotina</taxon>
        <taxon>Eurotiomycetes</taxon>
        <taxon>Eurotiomycetidae</taxon>
        <taxon>Eurotiales</taxon>
        <taxon>Elaphomycetaceae</taxon>
        <taxon>Elaphomyces</taxon>
    </lineage>
</organism>
<evidence type="ECO:0008006" key="6">
    <source>
        <dbReference type="Google" id="ProtNLM"/>
    </source>
</evidence>
<evidence type="ECO:0000313" key="4">
    <source>
        <dbReference type="EMBL" id="OXV06606.1"/>
    </source>
</evidence>
<name>A0A232LR24_9EURO</name>
<feature type="domain" description="Acyl-CoA thioesterase-like N-terminal HotDog" evidence="2">
    <location>
        <begin position="2"/>
        <end position="47"/>
    </location>
</feature>
<evidence type="ECO:0000313" key="5">
    <source>
        <dbReference type="Proteomes" id="UP000243515"/>
    </source>
</evidence>
<dbReference type="Proteomes" id="UP000243515">
    <property type="component" value="Unassembled WGS sequence"/>
</dbReference>
<protein>
    <recommendedName>
        <fullName evidence="6">Thioesterase domain-containing protein</fullName>
    </recommendedName>
</protein>
<dbReference type="EMBL" id="NPHW01005601">
    <property type="protein sequence ID" value="OXV06606.1"/>
    <property type="molecule type" value="Genomic_DNA"/>
</dbReference>
<sequence>MPISMQLTYLRRAAEGPALITVQDVKLGARTSTIHITLSQEDPPKLPSLSSSASPTASAQSARLVGYITISDPVAEVGISGKTGWKLSPPAPPGNPATSGSWALTSTLFPKFRHAANRVEIYKPASSQLNPIQKKGIFDVWSRIRPIIGDQDDDKPKWTDEGVAFLVDMYPMPVDGALPSSDLQSPPGGALWFPTVTFNIDFKKQLPAGGVEWLYSRVQTKAVRNGRLDIGITIMDEGGEVVALGNQVALVLDASRNTGGRQSSSTKSDAEKAKM</sequence>
<evidence type="ECO:0000256" key="1">
    <source>
        <dbReference type="SAM" id="MobiDB-lite"/>
    </source>
</evidence>
<proteinExistence type="predicted"/>
<dbReference type="OrthoDB" id="2532955at2759"/>
<keyword evidence="5" id="KW-1185">Reference proteome</keyword>
<dbReference type="Gene3D" id="2.40.160.210">
    <property type="entry name" value="Acyl-CoA thioesterase, double hotdog domain"/>
    <property type="match status" value="1"/>
</dbReference>
<dbReference type="PANTHER" id="PTHR38110">
    <property type="entry name" value="CHROMOSOME 23, WHOLE GENOME SHOTGUN SEQUENCE"/>
    <property type="match status" value="1"/>
</dbReference>
<dbReference type="SUPFAM" id="SSF54637">
    <property type="entry name" value="Thioesterase/thiol ester dehydrase-isomerase"/>
    <property type="match status" value="1"/>
</dbReference>
<dbReference type="AlphaFoldDB" id="A0A232LR24"/>
<dbReference type="InterPro" id="IPR049449">
    <property type="entry name" value="TesB_ACOT8-like_N"/>
</dbReference>
<dbReference type="PANTHER" id="PTHR38110:SF1">
    <property type="entry name" value="THIOESTERASE DOMAIN-CONTAINING PROTEIN"/>
    <property type="match status" value="1"/>
</dbReference>
<dbReference type="InterPro" id="IPR049450">
    <property type="entry name" value="ACOT8-like_C"/>
</dbReference>
<dbReference type="Pfam" id="PF13622">
    <property type="entry name" value="4HBT_3"/>
    <property type="match status" value="1"/>
</dbReference>
<comment type="caution">
    <text evidence="4">The sequence shown here is derived from an EMBL/GenBank/DDBJ whole genome shotgun (WGS) entry which is preliminary data.</text>
</comment>
<evidence type="ECO:0000259" key="2">
    <source>
        <dbReference type="Pfam" id="PF13622"/>
    </source>
</evidence>
<gene>
    <name evidence="4" type="ORF">Egran_05629</name>
</gene>
<dbReference type="Pfam" id="PF20789">
    <property type="entry name" value="4HBT_3C"/>
    <property type="match status" value="1"/>
</dbReference>
<dbReference type="CDD" id="cd03440">
    <property type="entry name" value="hot_dog"/>
    <property type="match status" value="1"/>
</dbReference>
<dbReference type="InterPro" id="IPR052389">
    <property type="entry name" value="Sec_Metab_Biosynth-Assoc"/>
</dbReference>
<reference evidence="4 5" key="1">
    <citation type="journal article" date="2015" name="Environ. Microbiol.">
        <title>Metagenome sequence of Elaphomyces granulatus from sporocarp tissue reveals Ascomycota ectomycorrhizal fingerprints of genome expansion and a Proteobacteria-rich microbiome.</title>
        <authorList>
            <person name="Quandt C.A."/>
            <person name="Kohler A."/>
            <person name="Hesse C.N."/>
            <person name="Sharpton T.J."/>
            <person name="Martin F."/>
            <person name="Spatafora J.W."/>
        </authorList>
    </citation>
    <scope>NUCLEOTIDE SEQUENCE [LARGE SCALE GENOMIC DNA]</scope>
    <source>
        <strain evidence="4 5">OSC145934</strain>
    </source>
</reference>
<accession>A0A232LR24</accession>
<feature type="domain" description="Acyl-CoA thioesterase-like C-terminal" evidence="3">
    <location>
        <begin position="103"/>
        <end position="251"/>
    </location>
</feature>
<feature type="region of interest" description="Disordered" evidence="1">
    <location>
        <begin position="256"/>
        <end position="275"/>
    </location>
</feature>
<evidence type="ECO:0000259" key="3">
    <source>
        <dbReference type="Pfam" id="PF20789"/>
    </source>
</evidence>
<dbReference type="InterPro" id="IPR042171">
    <property type="entry name" value="Acyl-CoA_hotdog"/>
</dbReference>